<accession>A0A5C6B0C6</accession>
<dbReference type="EMBL" id="SJPN01000003">
    <property type="protein sequence ID" value="TWU04909.1"/>
    <property type="molecule type" value="Genomic_DNA"/>
</dbReference>
<name>A0A5C6B0C6_9BACT</name>
<dbReference type="RefSeq" id="WP_146520240.1">
    <property type="nucleotide sequence ID" value="NZ_CP151726.1"/>
</dbReference>
<comment type="caution">
    <text evidence="1">The sequence shown here is derived from an EMBL/GenBank/DDBJ whole genome shotgun (WGS) entry which is preliminary data.</text>
</comment>
<dbReference type="InterPro" id="IPR041289">
    <property type="entry name" value="Bact_RF_family3"/>
</dbReference>
<organism evidence="1 2">
    <name type="scientific">Stieleria varia</name>
    <dbReference type="NCBI Taxonomy" id="2528005"/>
    <lineage>
        <taxon>Bacteria</taxon>
        <taxon>Pseudomonadati</taxon>
        <taxon>Planctomycetota</taxon>
        <taxon>Planctomycetia</taxon>
        <taxon>Pirellulales</taxon>
        <taxon>Pirellulaceae</taxon>
        <taxon>Stieleria</taxon>
    </lineage>
</organism>
<evidence type="ECO:0000313" key="1">
    <source>
        <dbReference type="EMBL" id="TWU04909.1"/>
    </source>
</evidence>
<protein>
    <submittedName>
        <fullName evidence="1">Uncharacterized protein</fullName>
    </submittedName>
</protein>
<reference evidence="1 2" key="1">
    <citation type="submission" date="2019-02" db="EMBL/GenBank/DDBJ databases">
        <title>Deep-cultivation of Planctomycetes and their phenomic and genomic characterization uncovers novel biology.</title>
        <authorList>
            <person name="Wiegand S."/>
            <person name="Jogler M."/>
            <person name="Boedeker C."/>
            <person name="Pinto D."/>
            <person name="Vollmers J."/>
            <person name="Rivas-Marin E."/>
            <person name="Kohn T."/>
            <person name="Peeters S.H."/>
            <person name="Heuer A."/>
            <person name="Rast P."/>
            <person name="Oberbeckmann S."/>
            <person name="Bunk B."/>
            <person name="Jeske O."/>
            <person name="Meyerdierks A."/>
            <person name="Storesund J.E."/>
            <person name="Kallscheuer N."/>
            <person name="Luecker S."/>
            <person name="Lage O.M."/>
            <person name="Pohl T."/>
            <person name="Merkel B.J."/>
            <person name="Hornburger P."/>
            <person name="Mueller R.-W."/>
            <person name="Bruemmer F."/>
            <person name="Labrenz M."/>
            <person name="Spormann A.M."/>
            <person name="Op Den Camp H."/>
            <person name="Overmann J."/>
            <person name="Amann R."/>
            <person name="Jetten M.S.M."/>
            <person name="Mascher T."/>
            <person name="Medema M.H."/>
            <person name="Devos D.P."/>
            <person name="Kaster A.-K."/>
            <person name="Ovreas L."/>
            <person name="Rohde M."/>
            <person name="Galperin M.Y."/>
            <person name="Jogler C."/>
        </authorList>
    </citation>
    <scope>NUCLEOTIDE SEQUENCE [LARGE SCALE GENOMIC DNA]</scope>
    <source>
        <strain evidence="1 2">Pla52n</strain>
    </source>
</reference>
<sequence length="373" mass="40490">MSTTTSGNESPSRLKPGELKELAETTASPCVSILMPTHRSGPQTQQGAIRFKNQFAKAKQLLEEGGHDCSILDPIESLSTNLEFWQHCGEGLAIYLTADHCRLVQLPSSVDEHVCVGDSFFLLPLVGQQDADQSFFVLSLTWDEAKLYRSRDGKLELVETESLPAKFHDLVLPRDPEESLQNTSHRNSINNAGPSTAMFHGHGEGEDKINADRDQYLSLVGEQVSGAMYNLGIPLVIAATTEVAGHFESTTDCTADAKVEGSPSQWTDKELHDRVQDVVAKQLTKDNADQVERFGTAVAQSKGSCDISEITEAAETGRVDTVMLSSEIATSDRVSADQANAVLCQTLQHGGEVFCCPADQVPFDSGIAAVFRY</sequence>
<dbReference type="Pfam" id="PF18845">
    <property type="entry name" value="baeRF_family3"/>
    <property type="match status" value="1"/>
</dbReference>
<dbReference type="OrthoDB" id="4393931at2"/>
<keyword evidence="2" id="KW-1185">Reference proteome</keyword>
<gene>
    <name evidence="1" type="ORF">Pla52n_29540</name>
</gene>
<dbReference type="Proteomes" id="UP000320176">
    <property type="component" value="Unassembled WGS sequence"/>
</dbReference>
<evidence type="ECO:0000313" key="2">
    <source>
        <dbReference type="Proteomes" id="UP000320176"/>
    </source>
</evidence>
<dbReference type="AlphaFoldDB" id="A0A5C6B0C6"/>
<proteinExistence type="predicted"/>